<evidence type="ECO:0000256" key="1">
    <source>
        <dbReference type="ARBA" id="ARBA00004236"/>
    </source>
</evidence>
<accession>A0A8R2HPG5</accession>
<keyword evidence="3" id="KW-1003">Cell membrane</keyword>
<evidence type="ECO:0000256" key="4">
    <source>
        <dbReference type="ARBA" id="ARBA00022692"/>
    </source>
</evidence>
<dbReference type="EnsemblMetazoa" id="XM_021347399.2">
    <property type="protein sequence ID" value="XP_021203074.1"/>
    <property type="gene ID" value="LOC101741428"/>
</dbReference>
<sequence>MKPYIKMVIGAKITLQNMPSKGHVSLLRLQSFTVEKRHSLIKLSYGSLLILTAIVLVAINPIQLISDGLLVMKEGSFLYTMWEAPPYQVYSEIHLFNYTNVEEYISGAADKLKVQEVGPFRFLEIRTNENITVDEGRGVMTMKPKLALKFLRDQSVGDLENITIVAPNIALLALSTLAADKLPYWSNAGAYYSIKALGVNLFRNLTANEILWGYYDPLVSIANTLLPGWIDFSKLGILDRFYAERDDLVEVELGDASRKYSINSWNGSPGLLEQGFTDLNTSSQCNTIQGTYEGLMITPNHPTNKDIPVFRKQGCRIFPFSFHSESSAEYGFNVRRYELKDTAFNRSSPYVCKCKYNCLPDGFVDVSRCYYGFPIALSKAHLLDVDPAIQSHFEGMKPDPAKHSSFIHIEPTIGAPLAVRTTLQVNIAVRMSEGNPITKPLQDKVMPLMLLSLSCETPPPSIIKLLRLKFVIGPALLITFIVFLFAAGVATGIWGFYRIFKPKYKLLTQEFNRKTIEKKISMERRKSIERRRKSFERRKSSMLNVVENLGLVKVKEDLAKEAVSLLGMSDNDDLV</sequence>
<reference evidence="10" key="1">
    <citation type="journal article" date="2008" name="Insect Biochem. Mol. Biol.">
        <title>The genome of a lepidopteran model insect, the silkworm Bombyx mori.</title>
        <authorList>
            <consortium name="International Silkworm Genome Consortium"/>
        </authorList>
    </citation>
    <scope>NUCLEOTIDE SEQUENCE [LARGE SCALE GENOMIC DNA]</scope>
    <source>
        <strain evidence="10">p50T</strain>
    </source>
</reference>
<protein>
    <recommendedName>
        <fullName evidence="11">Scavenger receptor class B member 1</fullName>
    </recommendedName>
</protein>
<dbReference type="PRINTS" id="PR01609">
    <property type="entry name" value="CD36FAMILY"/>
</dbReference>
<dbReference type="Pfam" id="PF01130">
    <property type="entry name" value="CD36"/>
    <property type="match status" value="1"/>
</dbReference>
<evidence type="ECO:0000313" key="10">
    <source>
        <dbReference type="Proteomes" id="UP000005204"/>
    </source>
</evidence>
<organism evidence="9 10">
    <name type="scientific">Bombyx mori</name>
    <name type="common">Silk moth</name>
    <dbReference type="NCBI Taxonomy" id="7091"/>
    <lineage>
        <taxon>Eukaryota</taxon>
        <taxon>Metazoa</taxon>
        <taxon>Ecdysozoa</taxon>
        <taxon>Arthropoda</taxon>
        <taxon>Hexapoda</taxon>
        <taxon>Insecta</taxon>
        <taxon>Pterygota</taxon>
        <taxon>Neoptera</taxon>
        <taxon>Endopterygota</taxon>
        <taxon>Lepidoptera</taxon>
        <taxon>Glossata</taxon>
        <taxon>Ditrysia</taxon>
        <taxon>Bombycoidea</taxon>
        <taxon>Bombycidae</taxon>
        <taxon>Bombycinae</taxon>
        <taxon>Bombyx</taxon>
    </lineage>
</organism>
<dbReference type="GO" id="GO:0005044">
    <property type="term" value="F:scavenger receptor activity"/>
    <property type="evidence" value="ECO:0007669"/>
    <property type="project" value="TreeGrafter"/>
</dbReference>
<comment type="similarity">
    <text evidence="2">Belongs to the CD36 family.</text>
</comment>
<evidence type="ECO:0000256" key="8">
    <source>
        <dbReference type="SAM" id="Phobius"/>
    </source>
</evidence>
<feature type="transmembrane region" description="Helical" evidence="8">
    <location>
        <begin position="43"/>
        <end position="62"/>
    </location>
</feature>
<dbReference type="GO" id="GO:0005737">
    <property type="term" value="C:cytoplasm"/>
    <property type="evidence" value="ECO:0007669"/>
    <property type="project" value="TreeGrafter"/>
</dbReference>
<evidence type="ECO:0000313" key="9">
    <source>
        <dbReference type="EnsemblMetazoa" id="XP_021203074.1"/>
    </source>
</evidence>
<evidence type="ECO:0000256" key="3">
    <source>
        <dbReference type="ARBA" id="ARBA00022475"/>
    </source>
</evidence>
<dbReference type="InterPro" id="IPR002159">
    <property type="entry name" value="CD36_fam"/>
</dbReference>
<dbReference type="AlphaFoldDB" id="A0A8R2HPG5"/>
<dbReference type="Proteomes" id="UP000005204">
    <property type="component" value="Unassembled WGS sequence"/>
</dbReference>
<evidence type="ECO:0008006" key="11">
    <source>
        <dbReference type="Google" id="ProtNLM"/>
    </source>
</evidence>
<evidence type="ECO:0000256" key="7">
    <source>
        <dbReference type="ARBA" id="ARBA00023180"/>
    </source>
</evidence>
<keyword evidence="5 8" id="KW-1133">Transmembrane helix</keyword>
<reference evidence="9" key="2">
    <citation type="submission" date="2022-06" db="UniProtKB">
        <authorList>
            <consortium name="EnsemblMetazoa"/>
        </authorList>
    </citation>
    <scope>IDENTIFICATION</scope>
    <source>
        <strain evidence="9">p50T (Dazao)</strain>
    </source>
</reference>
<keyword evidence="4 8" id="KW-0812">Transmembrane</keyword>
<dbReference type="PANTHER" id="PTHR11923">
    <property type="entry name" value="SCAVENGER RECEPTOR CLASS B TYPE-1 SR-B1"/>
    <property type="match status" value="1"/>
</dbReference>
<keyword evidence="6 8" id="KW-0472">Membrane</keyword>
<dbReference type="PANTHER" id="PTHR11923:SF104">
    <property type="entry name" value="FI07620P"/>
    <property type="match status" value="1"/>
</dbReference>
<keyword evidence="7" id="KW-0325">Glycoprotein</keyword>
<comment type="subcellular location">
    <subcellularLocation>
        <location evidence="1">Cell membrane</location>
    </subcellularLocation>
</comment>
<keyword evidence="10" id="KW-1185">Reference proteome</keyword>
<evidence type="ECO:0000256" key="6">
    <source>
        <dbReference type="ARBA" id="ARBA00023136"/>
    </source>
</evidence>
<evidence type="ECO:0000256" key="5">
    <source>
        <dbReference type="ARBA" id="ARBA00022989"/>
    </source>
</evidence>
<proteinExistence type="inferred from homology"/>
<dbReference type="GO" id="GO:0005886">
    <property type="term" value="C:plasma membrane"/>
    <property type="evidence" value="ECO:0007669"/>
    <property type="project" value="UniProtKB-SubCell"/>
</dbReference>
<feature type="transmembrane region" description="Helical" evidence="8">
    <location>
        <begin position="470"/>
        <end position="497"/>
    </location>
</feature>
<name>A0A8R2HPG5_BOMMO</name>
<evidence type="ECO:0000256" key="2">
    <source>
        <dbReference type="ARBA" id="ARBA00010532"/>
    </source>
</evidence>